<dbReference type="InterPro" id="IPR011993">
    <property type="entry name" value="PH-like_dom_sf"/>
</dbReference>
<dbReference type="CDD" id="cd00160">
    <property type="entry name" value="RhoGEF"/>
    <property type="match status" value="1"/>
</dbReference>
<dbReference type="SUPFAM" id="SSF50729">
    <property type="entry name" value="PH domain-like"/>
    <property type="match status" value="1"/>
</dbReference>
<dbReference type="SUPFAM" id="SSF48065">
    <property type="entry name" value="DBL homology domain (DH-domain)"/>
    <property type="match status" value="1"/>
</dbReference>
<dbReference type="Pfam" id="PF00621">
    <property type="entry name" value="RhoGEF"/>
    <property type="match status" value="1"/>
</dbReference>
<comment type="caution">
    <text evidence="4">The sequence shown here is derived from an EMBL/GenBank/DDBJ whole genome shotgun (WGS) entry which is preliminary data.</text>
</comment>
<dbReference type="InterPro" id="IPR001478">
    <property type="entry name" value="PDZ"/>
</dbReference>
<accession>A0A9W7GML8</accession>
<feature type="compositionally biased region" description="Low complexity" evidence="1">
    <location>
        <begin position="716"/>
        <end position="726"/>
    </location>
</feature>
<dbReference type="AlphaFoldDB" id="A0A9W7GML8"/>
<reference evidence="5" key="1">
    <citation type="journal article" date="2023" name="Commun. Biol.">
        <title>Genome analysis of Parmales, the sister group of diatoms, reveals the evolutionary specialization of diatoms from phago-mixotrophs to photoautotrophs.</title>
        <authorList>
            <person name="Ban H."/>
            <person name="Sato S."/>
            <person name="Yoshikawa S."/>
            <person name="Yamada K."/>
            <person name="Nakamura Y."/>
            <person name="Ichinomiya M."/>
            <person name="Sato N."/>
            <person name="Blanc-Mathieu R."/>
            <person name="Endo H."/>
            <person name="Kuwata A."/>
            <person name="Ogata H."/>
        </authorList>
    </citation>
    <scope>NUCLEOTIDE SEQUENCE [LARGE SCALE GENOMIC DNA]</scope>
</reference>
<dbReference type="InterPro" id="IPR001849">
    <property type="entry name" value="PH_domain"/>
</dbReference>
<keyword evidence="5" id="KW-1185">Reference proteome</keyword>
<dbReference type="SUPFAM" id="SSF50156">
    <property type="entry name" value="PDZ domain-like"/>
    <property type="match status" value="1"/>
</dbReference>
<evidence type="ECO:0008006" key="6">
    <source>
        <dbReference type="Google" id="ProtNLM"/>
    </source>
</evidence>
<feature type="region of interest" description="Disordered" evidence="1">
    <location>
        <begin position="664"/>
        <end position="794"/>
    </location>
</feature>
<protein>
    <recommendedName>
        <fullName evidence="6">DH domain-containing protein</fullName>
    </recommendedName>
</protein>
<dbReference type="SMART" id="SM00325">
    <property type="entry name" value="RhoGEF"/>
    <property type="match status" value="1"/>
</dbReference>
<name>A0A9W7GML8_9STRA</name>
<dbReference type="Gene3D" id="2.30.29.30">
    <property type="entry name" value="Pleckstrin-homology domain (PH domain)/Phosphotyrosine-binding domain (PTB)"/>
    <property type="match status" value="1"/>
</dbReference>
<organism evidence="4 5">
    <name type="scientific">Triparma columacea</name>
    <dbReference type="NCBI Taxonomy" id="722753"/>
    <lineage>
        <taxon>Eukaryota</taxon>
        <taxon>Sar</taxon>
        <taxon>Stramenopiles</taxon>
        <taxon>Ochrophyta</taxon>
        <taxon>Bolidophyceae</taxon>
        <taxon>Parmales</taxon>
        <taxon>Triparmaceae</taxon>
        <taxon>Triparma</taxon>
    </lineage>
</organism>
<evidence type="ECO:0000256" key="1">
    <source>
        <dbReference type="SAM" id="MobiDB-lite"/>
    </source>
</evidence>
<dbReference type="PANTHER" id="PTHR12673">
    <property type="entry name" value="FACIOGENITAL DYSPLASIA PROTEIN"/>
    <property type="match status" value="1"/>
</dbReference>
<feature type="compositionally biased region" description="Basic and acidic residues" evidence="1">
    <location>
        <begin position="761"/>
        <end position="794"/>
    </location>
</feature>
<evidence type="ECO:0000259" key="3">
    <source>
        <dbReference type="PROSITE" id="PS50010"/>
    </source>
</evidence>
<dbReference type="SMART" id="SM00233">
    <property type="entry name" value="PH"/>
    <property type="match status" value="1"/>
</dbReference>
<evidence type="ECO:0000313" key="5">
    <source>
        <dbReference type="Proteomes" id="UP001165065"/>
    </source>
</evidence>
<dbReference type="PROSITE" id="PS50003">
    <property type="entry name" value="PH_DOMAIN"/>
    <property type="match status" value="1"/>
</dbReference>
<evidence type="ECO:0000313" key="4">
    <source>
        <dbReference type="EMBL" id="GMI47526.1"/>
    </source>
</evidence>
<proteinExistence type="predicted"/>
<dbReference type="InterPro" id="IPR000219">
    <property type="entry name" value="DH_dom"/>
</dbReference>
<dbReference type="GO" id="GO:0005737">
    <property type="term" value="C:cytoplasm"/>
    <property type="evidence" value="ECO:0007669"/>
    <property type="project" value="TreeGrafter"/>
</dbReference>
<dbReference type="PANTHER" id="PTHR12673:SF159">
    <property type="entry name" value="LD03170P"/>
    <property type="match status" value="1"/>
</dbReference>
<dbReference type="Gene3D" id="1.20.900.10">
    <property type="entry name" value="Dbl homology (DH) domain"/>
    <property type="match status" value="1"/>
</dbReference>
<feature type="domain" description="DH" evidence="3">
    <location>
        <begin position="10"/>
        <end position="224"/>
    </location>
</feature>
<dbReference type="EMBL" id="BRYA01000348">
    <property type="protein sequence ID" value="GMI47526.1"/>
    <property type="molecule type" value="Genomic_DNA"/>
</dbReference>
<dbReference type="GO" id="GO:0005085">
    <property type="term" value="F:guanyl-nucleotide exchange factor activity"/>
    <property type="evidence" value="ECO:0007669"/>
    <property type="project" value="InterPro"/>
</dbReference>
<sequence length="833" mass="89908">MPLTAKEQAKRTKIIDEVLSTEKSYIESLDVLVSTFVLPSERYLDNLKTKAEQFDAADMPPTTAVPDLYTVNELKNQHNRIFSNIVQLLGFNKAFFGELMDSFKTNHGNNIGGVFAKYSAFFKMYSTYTSNFDTSRSQLQEWVDSPRMGPFIAACEMQESCFGSHGGGQKTLKDYLIQPVQRIPRYKMLLSELIKLTAPGHVDHENLHRAEGLVSNVALSLNDDMKQIELRKKTIDVVTQFDALKLTKNPLLLPSRFFVKEGVLKKVCKGGKKDFLFVLFNDTLIYGSPKIGINRTAPNGEKIHSIHRRFSLHNTYFVKGVPGFMEGFILVSHEKSFYVDCGSAVAANSWINEIGRMFDQQEGKIVTKESSWRGNGSPPRVAMWGLGEEGEGGENETETWELNKAAMSQGKGVLGIISKEEVDKIGEAAIALISKEGTDSPAKGRNSLGSIARRMSQRLNISSGGGGSNPRLSSGRLSEPSVMVAEGGVSSVERDRVASEGGPMAVERISVGGGGGNVGIAGRGPSPIVSPPPRSGFAHHVAPPSLQNSGFNPNQFVIDSLVKHTGEFRVNVNSFGLGIDLLDSQSPYPDHPSPSIVKVASFPNLPNGCKSAAESAGVRKGDYIVSINGVGVATTFHVEQALRNQKVGIGSIAIVRVRRGGIVGGGTGGVKEGDGTADLLGLGSSGGGTPAPRVAQPRVVQQHRAQHRAPPPAPAPTRAALPSSSRRSSDGGGADGGRFAGKVRGIGAAYERARGNSAPVHRQDDWMKSHPQEAEESDETKRLSRDFGTKEGFDPVKDIKSDIDFLGLLGRTRAQYLKMAEADRAKLRRDVGI</sequence>
<dbReference type="PROSITE" id="PS50010">
    <property type="entry name" value="DH_2"/>
    <property type="match status" value="1"/>
</dbReference>
<feature type="domain" description="PH" evidence="2">
    <location>
        <begin position="257"/>
        <end position="359"/>
    </location>
</feature>
<evidence type="ECO:0000259" key="2">
    <source>
        <dbReference type="PROSITE" id="PS50003"/>
    </source>
</evidence>
<dbReference type="InterPro" id="IPR035899">
    <property type="entry name" value="DBL_dom_sf"/>
</dbReference>
<dbReference type="SMART" id="SM00228">
    <property type="entry name" value="PDZ"/>
    <property type="match status" value="1"/>
</dbReference>
<dbReference type="InterPro" id="IPR036034">
    <property type="entry name" value="PDZ_sf"/>
</dbReference>
<gene>
    <name evidence="4" type="ORF">TrCOL_g13168</name>
</gene>
<dbReference type="InterPro" id="IPR051092">
    <property type="entry name" value="FYVE_RhoGEF_PH"/>
</dbReference>
<feature type="compositionally biased region" description="Gly residues" evidence="1">
    <location>
        <begin position="730"/>
        <end position="739"/>
    </location>
</feature>
<dbReference type="Proteomes" id="UP001165065">
    <property type="component" value="Unassembled WGS sequence"/>
</dbReference>
<feature type="region of interest" description="Disordered" evidence="1">
    <location>
        <begin position="459"/>
        <end position="482"/>
    </location>
</feature>
<dbReference type="Gene3D" id="2.30.42.10">
    <property type="match status" value="1"/>
</dbReference>
<dbReference type="OrthoDB" id="660555at2759"/>